<dbReference type="GO" id="GO:0051607">
    <property type="term" value="P:defense response to virus"/>
    <property type="evidence" value="ECO:0007669"/>
    <property type="project" value="UniProtKB-KW"/>
</dbReference>
<gene>
    <name evidence="10" type="ORF">SLUN_20810</name>
</gene>
<evidence type="ECO:0000313" key="11">
    <source>
        <dbReference type="Proteomes" id="UP000244201"/>
    </source>
</evidence>
<keyword evidence="4" id="KW-0547">Nucleotide-binding</keyword>
<evidence type="ECO:0000313" key="10">
    <source>
        <dbReference type="EMBL" id="AVZ74244.1"/>
    </source>
</evidence>
<feature type="domain" description="Pycsar effector protein" evidence="9">
    <location>
        <begin position="14"/>
        <end position="166"/>
    </location>
</feature>
<keyword evidence="3 8" id="KW-0812">Transmembrane</keyword>
<organism evidence="10 11">
    <name type="scientific">Streptomyces lunaelactis</name>
    <dbReference type="NCBI Taxonomy" id="1535768"/>
    <lineage>
        <taxon>Bacteria</taxon>
        <taxon>Bacillati</taxon>
        <taxon>Actinomycetota</taxon>
        <taxon>Actinomycetes</taxon>
        <taxon>Kitasatosporales</taxon>
        <taxon>Streptomycetaceae</taxon>
        <taxon>Streptomyces</taxon>
    </lineage>
</organism>
<evidence type="ECO:0000256" key="1">
    <source>
        <dbReference type="ARBA" id="ARBA00004236"/>
    </source>
</evidence>
<feature type="transmembrane region" description="Helical" evidence="8">
    <location>
        <begin position="64"/>
        <end position="86"/>
    </location>
</feature>
<comment type="subcellular location">
    <subcellularLocation>
        <location evidence="1">Cell membrane</location>
    </subcellularLocation>
</comment>
<keyword evidence="11" id="KW-1185">Reference proteome</keyword>
<dbReference type="GO" id="GO:0005886">
    <property type="term" value="C:plasma membrane"/>
    <property type="evidence" value="ECO:0007669"/>
    <property type="project" value="UniProtKB-SubCell"/>
</dbReference>
<dbReference type="InterPro" id="IPR043760">
    <property type="entry name" value="PycTM_dom"/>
</dbReference>
<dbReference type="GO" id="GO:0000166">
    <property type="term" value="F:nucleotide binding"/>
    <property type="evidence" value="ECO:0007669"/>
    <property type="project" value="UniProtKB-KW"/>
</dbReference>
<keyword evidence="2" id="KW-1003">Cell membrane</keyword>
<keyword evidence="5 8" id="KW-1133">Transmembrane helix</keyword>
<keyword evidence="6" id="KW-0051">Antiviral defense</keyword>
<evidence type="ECO:0000256" key="8">
    <source>
        <dbReference type="SAM" id="Phobius"/>
    </source>
</evidence>
<dbReference type="KEGG" id="slk:SLUN_20810"/>
<keyword evidence="7 8" id="KW-0472">Membrane</keyword>
<dbReference type="Pfam" id="PF18967">
    <property type="entry name" value="PycTM"/>
    <property type="match status" value="1"/>
</dbReference>
<feature type="transmembrane region" description="Helical" evidence="8">
    <location>
        <begin position="146"/>
        <end position="171"/>
    </location>
</feature>
<proteinExistence type="predicted"/>
<dbReference type="AlphaFoldDB" id="A0A2R4T585"/>
<evidence type="ECO:0000256" key="5">
    <source>
        <dbReference type="ARBA" id="ARBA00022989"/>
    </source>
</evidence>
<dbReference type="RefSeq" id="WP_108150525.1">
    <property type="nucleotide sequence ID" value="NZ_CP026304.1"/>
</dbReference>
<dbReference type="Proteomes" id="UP000244201">
    <property type="component" value="Chromosome"/>
</dbReference>
<dbReference type="EMBL" id="CP026304">
    <property type="protein sequence ID" value="AVZ74244.1"/>
    <property type="molecule type" value="Genomic_DNA"/>
</dbReference>
<evidence type="ECO:0000256" key="4">
    <source>
        <dbReference type="ARBA" id="ARBA00022741"/>
    </source>
</evidence>
<reference evidence="10 11" key="1">
    <citation type="submission" date="2018-01" db="EMBL/GenBank/DDBJ databases">
        <title>Complete genome sequence of Streptomyces lunaelactis MM109T, a Ferroverdin A producer isolated from cave moonmilk deposits.</title>
        <authorList>
            <person name="Naome A."/>
            <person name="Martinet L."/>
            <person name="Maciejewska M."/>
            <person name="Anderssen S."/>
            <person name="Adam D."/>
            <person name="Tenconi E."/>
            <person name="Deflandre B."/>
            <person name="Arguelles-Arias A."/>
            <person name="Calusinska M."/>
            <person name="Copieters W."/>
            <person name="Karim L."/>
            <person name="Hanikenne M."/>
            <person name="Baurain D."/>
            <person name="van Wezel G."/>
            <person name="Smargiasso N."/>
            <person name="de Pauw E."/>
            <person name="Delfosse P."/>
            <person name="Rigali S."/>
        </authorList>
    </citation>
    <scope>NUCLEOTIDE SEQUENCE [LARGE SCALE GENOMIC DNA]</scope>
    <source>
        <strain evidence="10 11">MM109</strain>
    </source>
</reference>
<evidence type="ECO:0000259" key="9">
    <source>
        <dbReference type="Pfam" id="PF18967"/>
    </source>
</evidence>
<evidence type="ECO:0000256" key="7">
    <source>
        <dbReference type="ARBA" id="ARBA00023136"/>
    </source>
</evidence>
<sequence length="172" mass="17700">MAPTGQVTDSRPAQYMFTALHTTHQHADTKAGILAAAQAALAGTAGTWSRQAVLACEQGGADGAFAGTLLALFVCGLIGGAVSLAATLSPRMLRAPAVNRYSFVHLASGPDILPAEGAHPDEAADRRELSHTVRFLARVAVSKYRWLARAVVCTAVMGVSAGLGVILLPVVA</sequence>
<dbReference type="OrthoDB" id="4213694at2"/>
<evidence type="ECO:0000256" key="6">
    <source>
        <dbReference type="ARBA" id="ARBA00023118"/>
    </source>
</evidence>
<evidence type="ECO:0000256" key="3">
    <source>
        <dbReference type="ARBA" id="ARBA00022692"/>
    </source>
</evidence>
<accession>A0A2R4T585</accession>
<name>A0A2R4T585_9ACTN</name>
<protein>
    <recommendedName>
        <fullName evidence="9">Pycsar effector protein domain-containing protein</fullName>
    </recommendedName>
</protein>
<dbReference type="GeneID" id="55657695"/>
<evidence type="ECO:0000256" key="2">
    <source>
        <dbReference type="ARBA" id="ARBA00022475"/>
    </source>
</evidence>